<sequence length="581" mass="60915">MRKLVAVVVAVALLAAGAWWFFGRDGGLPGVGGGAATIAADAPLDFVPADTPYVFANLEPLPQAERERWMGQMDGVAAMWKSQIAVMRARLAEQDDADAQVVSRWVDALDAEFAGKSVEQVVASLGASLEGHGAFYGVGLAPVMRSELADPDALRATVARMEQRTGHTLATASIDGIGYWYVALPGTTLRAIFAIQDRHLVITVGPGADDAALRTLLGIERPARSLRDSGALQALNATFGYLPVGGGYVDTARIADLLTSPATPLETALLAAIDVEKPAVDAACRSEAALLATLVPRLSAGYTRIADGHMDMATRIETLPKIAADLQTLRTPMPGPRMADDALFDFGIGLKVGALPAVLNAWADAAQAQTFACPQLADLNATATQLRSGSSNAAIYTVAPVFSAMRLMLTRVDLDSMKAGTPDASGKILIASGNPAALLSMAKNFAPEIASIDLKPDGKVVAIPTLAANPLPLPVFAAMSPQVLALGVGADQQAMLGADLALDPAFQPLLVYGIDGTAYADFMRFGMAQAAAAATTDAERKEAEDMGAMMHQLYSTWVKRIDVTVDVDAHGVVIEQRMRMP</sequence>
<dbReference type="AlphaFoldDB" id="A0A7W8D3Y3"/>
<dbReference type="EMBL" id="JACHHP010000002">
    <property type="protein sequence ID" value="MBB5207493.1"/>
    <property type="molecule type" value="Genomic_DNA"/>
</dbReference>
<name>A0A7W8D3Y3_9GAMM</name>
<organism evidence="1 2">
    <name type="scientific">Chiayiivirga flava</name>
    <dbReference type="NCBI Taxonomy" id="659595"/>
    <lineage>
        <taxon>Bacteria</taxon>
        <taxon>Pseudomonadati</taxon>
        <taxon>Pseudomonadota</taxon>
        <taxon>Gammaproteobacteria</taxon>
        <taxon>Lysobacterales</taxon>
        <taxon>Lysobacteraceae</taxon>
        <taxon>Chiayiivirga</taxon>
    </lineage>
</organism>
<comment type="caution">
    <text evidence="1">The sequence shown here is derived from an EMBL/GenBank/DDBJ whole genome shotgun (WGS) entry which is preliminary data.</text>
</comment>
<evidence type="ECO:0008006" key="3">
    <source>
        <dbReference type="Google" id="ProtNLM"/>
    </source>
</evidence>
<evidence type="ECO:0000313" key="2">
    <source>
        <dbReference type="Proteomes" id="UP000521199"/>
    </source>
</evidence>
<protein>
    <recommendedName>
        <fullName evidence="3">DUF3352 domain-containing protein</fullName>
    </recommendedName>
</protein>
<keyword evidence="2" id="KW-1185">Reference proteome</keyword>
<accession>A0A7W8D3Y3</accession>
<proteinExistence type="predicted"/>
<dbReference type="RefSeq" id="WP_183960044.1">
    <property type="nucleotide sequence ID" value="NZ_JACHHP010000002.1"/>
</dbReference>
<reference evidence="1 2" key="1">
    <citation type="submission" date="2020-08" db="EMBL/GenBank/DDBJ databases">
        <title>Genomic Encyclopedia of Type Strains, Phase IV (KMG-IV): sequencing the most valuable type-strain genomes for metagenomic binning, comparative biology and taxonomic classification.</title>
        <authorList>
            <person name="Goeker M."/>
        </authorList>
    </citation>
    <scope>NUCLEOTIDE SEQUENCE [LARGE SCALE GENOMIC DNA]</scope>
    <source>
        <strain evidence="1 2">DSM 24163</strain>
    </source>
</reference>
<dbReference type="Proteomes" id="UP000521199">
    <property type="component" value="Unassembled WGS sequence"/>
</dbReference>
<gene>
    <name evidence="1" type="ORF">HNQ52_001022</name>
</gene>
<evidence type="ECO:0000313" key="1">
    <source>
        <dbReference type="EMBL" id="MBB5207493.1"/>
    </source>
</evidence>